<evidence type="ECO:0000313" key="10">
    <source>
        <dbReference type="Proteomes" id="UP001583186"/>
    </source>
</evidence>
<comment type="caution">
    <text evidence="9">The sequence shown here is derived from an EMBL/GenBank/DDBJ whole genome shotgun (WGS) entry which is preliminary data.</text>
</comment>
<comment type="subcellular location">
    <subcellularLocation>
        <location evidence="2">Nucleus</location>
        <location evidence="2">Nucleolus</location>
    </subcellularLocation>
</comment>
<evidence type="ECO:0000313" key="9">
    <source>
        <dbReference type="EMBL" id="KAL1899913.1"/>
    </source>
</evidence>
<comment type="function">
    <text evidence="1">Involved in the biogenesis of the 60S ribosomal subunit.</text>
</comment>
<evidence type="ECO:0000256" key="3">
    <source>
        <dbReference type="ARBA" id="ARBA00008479"/>
    </source>
</evidence>
<keyword evidence="7" id="KW-0687">Ribonucleoprotein</keyword>
<evidence type="ECO:0000256" key="5">
    <source>
        <dbReference type="ARBA" id="ARBA00015522"/>
    </source>
</evidence>
<reference evidence="9 10" key="1">
    <citation type="journal article" date="2024" name="IMA Fungus">
        <title>IMA Genome - F19 : A genome assembly and annotation guide to empower mycologists, including annotated draft genome sequences of Ceratocystis pirilliformis, Diaporthe australafricana, Fusarium ophioides, Paecilomyces lecythidis, and Sporothrix stenoceras.</title>
        <authorList>
            <person name="Aylward J."/>
            <person name="Wilson A.M."/>
            <person name="Visagie C.M."/>
            <person name="Spraker J."/>
            <person name="Barnes I."/>
            <person name="Buitendag C."/>
            <person name="Ceriani C."/>
            <person name="Del Mar Angel L."/>
            <person name="du Plessis D."/>
            <person name="Fuchs T."/>
            <person name="Gasser K."/>
            <person name="Kramer D."/>
            <person name="Li W."/>
            <person name="Munsamy K."/>
            <person name="Piso A."/>
            <person name="Price J.L."/>
            <person name="Sonnekus B."/>
            <person name="Thomas C."/>
            <person name="van der Nest A."/>
            <person name="van Dijk A."/>
            <person name="van Heerden A."/>
            <person name="van Vuuren N."/>
            <person name="Yilmaz N."/>
            <person name="Duong T.A."/>
            <person name="van der Merwe N.A."/>
            <person name="Wingfield M.J."/>
            <person name="Wingfield B.D."/>
        </authorList>
    </citation>
    <scope>NUCLEOTIDE SEQUENCE [LARGE SCALE GENOMIC DNA]</scope>
    <source>
        <strain evidence="9 10">CMW 5346</strain>
    </source>
</reference>
<name>A0ABR3ZGS4_9PEZI</name>
<feature type="region of interest" description="Disordered" evidence="8">
    <location>
        <begin position="1"/>
        <end position="33"/>
    </location>
</feature>
<evidence type="ECO:0000256" key="7">
    <source>
        <dbReference type="ARBA" id="ARBA00023274"/>
    </source>
</evidence>
<dbReference type="PANTHER" id="PTHR13243:SF1">
    <property type="entry name" value="NUCLEOLAR PROTEIN 16"/>
    <property type="match status" value="1"/>
</dbReference>
<comment type="similarity">
    <text evidence="3">Belongs to the NOP16 family.</text>
</comment>
<sequence>MGRSVRQKRKARSSRPTVRQSNNRARPVNPTGNAIIAENWDKAQTLSQNYRRLGLMNRLKVTTGGIERLGTDVVKERAAANSKTDARIEHYIDPFNKTANEILGDKRQAPAKSSSSSSNVREVRVERDANGKIVRILGDAAPAHNPLNDLLNDLEDEEEEEEEEAAGKTYEEWGGIEEAPKTKSKKKLEKQAAAKAQAAASTSTATTPVVAALEQLASRPVGPKHIRHQSQAERAWLQTLVDHYGETNPSDSTLAAMAFDRRRNPFQRTANDIRRRLATFRAEGGAAGVKV</sequence>
<evidence type="ECO:0000256" key="6">
    <source>
        <dbReference type="ARBA" id="ARBA00023242"/>
    </source>
</evidence>
<organism evidence="9 10">
    <name type="scientific">Sporothrix stenoceras</name>
    <dbReference type="NCBI Taxonomy" id="5173"/>
    <lineage>
        <taxon>Eukaryota</taxon>
        <taxon>Fungi</taxon>
        <taxon>Dikarya</taxon>
        <taxon>Ascomycota</taxon>
        <taxon>Pezizomycotina</taxon>
        <taxon>Sordariomycetes</taxon>
        <taxon>Sordariomycetidae</taxon>
        <taxon>Ophiostomatales</taxon>
        <taxon>Ophiostomataceae</taxon>
        <taxon>Sporothrix</taxon>
    </lineage>
</organism>
<feature type="compositionally biased region" description="Polar residues" evidence="8">
    <location>
        <begin position="14"/>
        <end position="24"/>
    </location>
</feature>
<evidence type="ECO:0000256" key="2">
    <source>
        <dbReference type="ARBA" id="ARBA00004604"/>
    </source>
</evidence>
<gene>
    <name evidence="9" type="primary">NOP16</name>
    <name evidence="9" type="ORF">Sste5346_002779</name>
</gene>
<dbReference type="Proteomes" id="UP001583186">
    <property type="component" value="Unassembled WGS sequence"/>
</dbReference>
<proteinExistence type="inferred from homology"/>
<evidence type="ECO:0000256" key="4">
    <source>
        <dbReference type="ARBA" id="ARBA00011187"/>
    </source>
</evidence>
<dbReference type="EMBL" id="JAWCUI010000011">
    <property type="protein sequence ID" value="KAL1899913.1"/>
    <property type="molecule type" value="Genomic_DNA"/>
</dbReference>
<feature type="region of interest" description="Disordered" evidence="8">
    <location>
        <begin position="105"/>
        <end position="124"/>
    </location>
</feature>
<protein>
    <recommendedName>
        <fullName evidence="5">Nucleolar protein 16</fullName>
    </recommendedName>
</protein>
<accession>A0ABR3ZGS4</accession>
<keyword evidence="6" id="KW-0539">Nucleus</keyword>
<comment type="subunit">
    <text evidence="4">Component of the pre-66S ribosomal particle.</text>
</comment>
<feature type="compositionally biased region" description="Basic residues" evidence="8">
    <location>
        <begin position="1"/>
        <end position="13"/>
    </location>
</feature>
<evidence type="ECO:0000256" key="1">
    <source>
        <dbReference type="ARBA" id="ARBA00002889"/>
    </source>
</evidence>
<dbReference type="PANTHER" id="PTHR13243">
    <property type="entry name" value="HSPC111 PROTEIN-RELATED"/>
    <property type="match status" value="1"/>
</dbReference>
<dbReference type="InterPro" id="IPR019002">
    <property type="entry name" value="Ribosome_biogenesis_Nop16"/>
</dbReference>
<dbReference type="Pfam" id="PF09420">
    <property type="entry name" value="Nop16"/>
    <property type="match status" value="1"/>
</dbReference>
<keyword evidence="10" id="KW-1185">Reference proteome</keyword>
<feature type="compositionally biased region" description="Acidic residues" evidence="8">
    <location>
        <begin position="155"/>
        <end position="164"/>
    </location>
</feature>
<evidence type="ECO:0000256" key="8">
    <source>
        <dbReference type="SAM" id="MobiDB-lite"/>
    </source>
</evidence>
<feature type="region of interest" description="Disordered" evidence="8">
    <location>
        <begin position="155"/>
        <end position="188"/>
    </location>
</feature>